<comment type="caution">
    <text evidence="2">The sequence shown here is derived from an EMBL/GenBank/DDBJ whole genome shotgun (WGS) entry which is preliminary data.</text>
</comment>
<evidence type="ECO:0000313" key="2">
    <source>
        <dbReference type="EMBL" id="KII81906.1"/>
    </source>
</evidence>
<dbReference type="RefSeq" id="WP_040986688.1">
    <property type="nucleotide sequence ID" value="NZ_JTKH01000003.1"/>
</dbReference>
<dbReference type="Proteomes" id="UP000031672">
    <property type="component" value="Unassembled WGS sequence"/>
</dbReference>
<gene>
    <name evidence="2" type="ORF">OJ16_01565</name>
</gene>
<organism evidence="2 3">
    <name type="scientific">Vibrio renipiscarius</name>
    <dbReference type="NCBI Taxonomy" id="1461322"/>
    <lineage>
        <taxon>Bacteria</taxon>
        <taxon>Pseudomonadati</taxon>
        <taxon>Pseudomonadota</taxon>
        <taxon>Gammaproteobacteria</taxon>
        <taxon>Vibrionales</taxon>
        <taxon>Vibrionaceae</taxon>
        <taxon>Vibrio</taxon>
    </lineage>
</organism>
<protein>
    <recommendedName>
        <fullName evidence="4">DUF202 domain-containing protein</fullName>
    </recommendedName>
</protein>
<dbReference type="EMBL" id="JTKH01000003">
    <property type="protein sequence ID" value="KII81906.1"/>
    <property type="molecule type" value="Genomic_DNA"/>
</dbReference>
<sequence length="104" mass="11658">MSERISAGIVRDIGLQRERSQLAWTRSSLVFTSVCLLIVKLGGLSMTGVLAIFLGWWFCLSQCIKRRVLIAQVVEVVGRKELLRKAWLAGCVVILAITFLLIRL</sequence>
<evidence type="ECO:0008006" key="4">
    <source>
        <dbReference type="Google" id="ProtNLM"/>
    </source>
</evidence>
<accession>A0A0C2JCN1</accession>
<feature type="transmembrane region" description="Helical" evidence="1">
    <location>
        <begin position="85"/>
        <end position="102"/>
    </location>
</feature>
<feature type="transmembrane region" description="Helical" evidence="1">
    <location>
        <begin position="45"/>
        <end position="64"/>
    </location>
</feature>
<evidence type="ECO:0000256" key="1">
    <source>
        <dbReference type="SAM" id="Phobius"/>
    </source>
</evidence>
<name>A0A0C2JCN1_9VIBR</name>
<accession>A0A0C2NQW0</accession>
<reference evidence="2 3" key="1">
    <citation type="submission" date="2014-11" db="EMBL/GenBank/DDBJ databases">
        <title>Draft Genome Sequence of Vibrio piscirenalis strains CECT 8603T and CECT 8604, two marine Gammaproteobacterium isolated from cultured gilthead sea bream (Sparus aurata).</title>
        <authorList>
            <person name="Arahal D.R."/>
            <person name="Rodrigo-Torres L."/>
            <person name="Lucena T."/>
            <person name="Pujalte M.J."/>
        </authorList>
    </citation>
    <scope>NUCLEOTIDE SEQUENCE [LARGE SCALE GENOMIC DNA]</scope>
    <source>
        <strain evidence="2 3">DCR 1-4-2</strain>
    </source>
</reference>
<dbReference type="AlphaFoldDB" id="A0A0C2JCN1"/>
<keyword evidence="1" id="KW-1133">Transmembrane helix</keyword>
<evidence type="ECO:0000313" key="3">
    <source>
        <dbReference type="Proteomes" id="UP000031672"/>
    </source>
</evidence>
<keyword evidence="1" id="KW-0812">Transmembrane</keyword>
<keyword evidence="3" id="KW-1185">Reference proteome</keyword>
<keyword evidence="1" id="KW-0472">Membrane</keyword>
<dbReference type="STRING" id="1461322.OJ16_01565"/>
<proteinExistence type="predicted"/>
<dbReference type="OrthoDB" id="3701077at2"/>